<gene>
    <name evidence="3" type="ORF">FIBSPDRAFT_722715</name>
</gene>
<dbReference type="PANTHER" id="PTHR10983">
    <property type="entry name" value="1-ACYLGLYCEROL-3-PHOSPHATE ACYLTRANSFERASE-RELATED"/>
    <property type="match status" value="1"/>
</dbReference>
<evidence type="ECO:0000256" key="1">
    <source>
        <dbReference type="SAM" id="Phobius"/>
    </source>
</evidence>
<dbReference type="SUPFAM" id="SSF69593">
    <property type="entry name" value="Glycerol-3-phosphate (1)-acyltransferase"/>
    <property type="match status" value="1"/>
</dbReference>
<sequence length="430" mass="46776">MTTPPAAPALHTIPVILRPPKTWAQTANRAGFALVFNLGAGMIHLVQLCVLLPLAIIGAVLPGGRGRWVRGVYEDGARYCKGACATLLVLATQWFAPTTLRLTFETTGQGALSPAQLADLVVRDASGRVIKLNLPQQSVMISNHQVYADWWYAWCFTYFCDTHRDVIIVLKKSLKWVPFLGWAMQFFSFIFLARSWASDRAQLASALAAAAGPPAPLALLLYPEGTLVSPHTRPVSARYAAQHGLAHPAHVLLPRATGLHYSLRALVGGGARALSLVDLTIVYPGVPAAGGSEREEDYAQGYYTLRSIFFDRVPPPVVHIHVRVFDVVREVPIGEMGGGDAPAATLEPAAEVEFSESERAAFDVWLRQLWTDKDALIARFLATGSFGPAADATRVDVPVQLKTRREALDAFAFFVPGVVGVVWARMKHLL</sequence>
<dbReference type="Pfam" id="PF01553">
    <property type="entry name" value="Acyltransferase"/>
    <property type="match status" value="1"/>
</dbReference>
<accession>A0A166V4R4</accession>
<dbReference type="SMART" id="SM00563">
    <property type="entry name" value="PlsC"/>
    <property type="match status" value="1"/>
</dbReference>
<keyword evidence="1" id="KW-0472">Membrane</keyword>
<organism evidence="3 4">
    <name type="scientific">Athelia psychrophila</name>
    <dbReference type="NCBI Taxonomy" id="1759441"/>
    <lineage>
        <taxon>Eukaryota</taxon>
        <taxon>Fungi</taxon>
        <taxon>Dikarya</taxon>
        <taxon>Basidiomycota</taxon>
        <taxon>Agaricomycotina</taxon>
        <taxon>Agaricomycetes</taxon>
        <taxon>Agaricomycetidae</taxon>
        <taxon>Atheliales</taxon>
        <taxon>Atheliaceae</taxon>
        <taxon>Athelia</taxon>
    </lineage>
</organism>
<reference evidence="3 4" key="1">
    <citation type="journal article" date="2016" name="Mol. Biol. Evol.">
        <title>Comparative Genomics of Early-Diverging Mushroom-Forming Fungi Provides Insights into the Origins of Lignocellulose Decay Capabilities.</title>
        <authorList>
            <person name="Nagy L.G."/>
            <person name="Riley R."/>
            <person name="Tritt A."/>
            <person name="Adam C."/>
            <person name="Daum C."/>
            <person name="Floudas D."/>
            <person name="Sun H."/>
            <person name="Yadav J.S."/>
            <person name="Pangilinan J."/>
            <person name="Larsson K.H."/>
            <person name="Matsuura K."/>
            <person name="Barry K."/>
            <person name="Labutti K."/>
            <person name="Kuo R."/>
            <person name="Ohm R.A."/>
            <person name="Bhattacharya S.S."/>
            <person name="Shirouzu T."/>
            <person name="Yoshinaga Y."/>
            <person name="Martin F.M."/>
            <person name="Grigoriev I.V."/>
            <person name="Hibbett D.S."/>
        </authorList>
    </citation>
    <scope>NUCLEOTIDE SEQUENCE [LARGE SCALE GENOMIC DNA]</scope>
    <source>
        <strain evidence="3 4">CBS 109695</strain>
    </source>
</reference>
<keyword evidence="1" id="KW-1133">Transmembrane helix</keyword>
<dbReference type="GO" id="GO:0016746">
    <property type="term" value="F:acyltransferase activity"/>
    <property type="evidence" value="ECO:0007669"/>
    <property type="project" value="InterPro"/>
</dbReference>
<keyword evidence="4" id="KW-1185">Reference proteome</keyword>
<proteinExistence type="predicted"/>
<dbReference type="GO" id="GO:0036149">
    <property type="term" value="P:phosphatidylinositol acyl-chain remodeling"/>
    <property type="evidence" value="ECO:0007669"/>
    <property type="project" value="TreeGrafter"/>
</dbReference>
<protein>
    <recommendedName>
        <fullName evidence="2">Phospholipid/glycerol acyltransferase domain-containing protein</fullName>
    </recommendedName>
</protein>
<dbReference type="EMBL" id="KV417486">
    <property type="protein sequence ID" value="KZP32349.1"/>
    <property type="molecule type" value="Genomic_DNA"/>
</dbReference>
<dbReference type="PANTHER" id="PTHR10983:SF16">
    <property type="entry name" value="LYSOCARDIOLIPIN ACYLTRANSFERASE 1"/>
    <property type="match status" value="1"/>
</dbReference>
<evidence type="ECO:0000313" key="3">
    <source>
        <dbReference type="EMBL" id="KZP32349.1"/>
    </source>
</evidence>
<dbReference type="AlphaFoldDB" id="A0A166V4R4"/>
<feature type="transmembrane region" description="Helical" evidence="1">
    <location>
        <begin position="176"/>
        <end position="197"/>
    </location>
</feature>
<feature type="domain" description="Phospholipid/glycerol acyltransferase" evidence="2">
    <location>
        <begin position="138"/>
        <end position="260"/>
    </location>
</feature>
<dbReference type="InterPro" id="IPR002123">
    <property type="entry name" value="Plipid/glycerol_acylTrfase"/>
</dbReference>
<keyword evidence="1" id="KW-0812">Transmembrane</keyword>
<evidence type="ECO:0000313" key="4">
    <source>
        <dbReference type="Proteomes" id="UP000076532"/>
    </source>
</evidence>
<dbReference type="OrthoDB" id="189226at2759"/>
<dbReference type="GO" id="GO:0005783">
    <property type="term" value="C:endoplasmic reticulum"/>
    <property type="evidence" value="ECO:0007669"/>
    <property type="project" value="TreeGrafter"/>
</dbReference>
<dbReference type="STRING" id="436010.A0A166V4R4"/>
<dbReference type="Proteomes" id="UP000076532">
    <property type="component" value="Unassembled WGS sequence"/>
</dbReference>
<name>A0A166V4R4_9AGAM</name>
<feature type="transmembrane region" description="Helical" evidence="1">
    <location>
        <begin position="34"/>
        <end position="61"/>
    </location>
</feature>
<evidence type="ECO:0000259" key="2">
    <source>
        <dbReference type="SMART" id="SM00563"/>
    </source>
</evidence>
<dbReference type="CDD" id="cd07990">
    <property type="entry name" value="LPLAT_LCLAT1-like"/>
    <property type="match status" value="1"/>
</dbReference>